<feature type="region of interest" description="Disordered" evidence="2">
    <location>
        <begin position="170"/>
        <end position="210"/>
    </location>
</feature>
<feature type="compositionally biased region" description="Basic and acidic residues" evidence="2">
    <location>
        <begin position="170"/>
        <end position="181"/>
    </location>
</feature>
<comment type="caution">
    <text evidence="4">The sequence shown here is derived from an EMBL/GenBank/DDBJ whole genome shotgun (WGS) entry which is preliminary data.</text>
</comment>
<keyword evidence="3" id="KW-1133">Transmembrane helix</keyword>
<feature type="coiled-coil region" evidence="1">
    <location>
        <begin position="38"/>
        <end position="65"/>
    </location>
</feature>
<keyword evidence="5" id="KW-1185">Reference proteome</keyword>
<sequence>MPGTLTGVYEGSGVVSAVIAGMALTWTILKDAAAWTSRRAERVRLGRVEDRLDELETTLETFRTTLDAMKPQVDGTVEDLGEQLTKSLRRQQELTHLLADERKRERRIVAEPEAREIELYSAADAASESSETCEEVMQLTAHPIDHPEAMNAKTPAMKIEFDTELKDTGRHCDQKHLELKDASSTTTGQSARLRGTSDHQKSTKPRWKGP</sequence>
<reference evidence="4 5" key="1">
    <citation type="submission" date="2017-03" db="EMBL/GenBank/DDBJ databases">
        <title>Genomes of endolithic fungi from Antarctica.</title>
        <authorList>
            <person name="Coleine C."/>
            <person name="Masonjones S."/>
            <person name="Stajich J.E."/>
        </authorList>
    </citation>
    <scope>NUCLEOTIDE SEQUENCE [LARGE SCALE GENOMIC DNA]</scope>
    <source>
        <strain evidence="4 5">CCFEE 5187</strain>
    </source>
</reference>
<keyword evidence="1" id="KW-0175">Coiled coil</keyword>
<proteinExistence type="predicted"/>
<evidence type="ECO:0000313" key="5">
    <source>
        <dbReference type="Proteomes" id="UP000308768"/>
    </source>
</evidence>
<name>A0A4U0XNL2_9PEZI</name>
<dbReference type="EMBL" id="NAJN01000164">
    <property type="protein sequence ID" value="TKA77947.1"/>
    <property type="molecule type" value="Genomic_DNA"/>
</dbReference>
<evidence type="ECO:0000313" key="4">
    <source>
        <dbReference type="EMBL" id="TKA77947.1"/>
    </source>
</evidence>
<dbReference type="AlphaFoldDB" id="A0A4U0XNL2"/>
<evidence type="ECO:0000256" key="3">
    <source>
        <dbReference type="SAM" id="Phobius"/>
    </source>
</evidence>
<evidence type="ECO:0000256" key="2">
    <source>
        <dbReference type="SAM" id="MobiDB-lite"/>
    </source>
</evidence>
<evidence type="ECO:0000256" key="1">
    <source>
        <dbReference type="SAM" id="Coils"/>
    </source>
</evidence>
<dbReference type="Proteomes" id="UP000308768">
    <property type="component" value="Unassembled WGS sequence"/>
</dbReference>
<protein>
    <submittedName>
        <fullName evidence="4">Uncharacterized protein</fullName>
    </submittedName>
</protein>
<keyword evidence="3" id="KW-0812">Transmembrane</keyword>
<keyword evidence="3" id="KW-0472">Membrane</keyword>
<feature type="transmembrane region" description="Helical" evidence="3">
    <location>
        <begin position="12"/>
        <end position="29"/>
    </location>
</feature>
<organism evidence="4 5">
    <name type="scientific">Cryomyces minteri</name>
    <dbReference type="NCBI Taxonomy" id="331657"/>
    <lineage>
        <taxon>Eukaryota</taxon>
        <taxon>Fungi</taxon>
        <taxon>Dikarya</taxon>
        <taxon>Ascomycota</taxon>
        <taxon>Pezizomycotina</taxon>
        <taxon>Dothideomycetes</taxon>
        <taxon>Dothideomycetes incertae sedis</taxon>
        <taxon>Cryomyces</taxon>
    </lineage>
</organism>
<accession>A0A4U0XNL2</accession>
<gene>
    <name evidence="4" type="ORF">B0A49_03626</name>
</gene>